<evidence type="ECO:0000259" key="3">
    <source>
        <dbReference type="PROSITE" id="PS50203"/>
    </source>
</evidence>
<comment type="similarity">
    <text evidence="1">Belongs to the peptidase C2 family.</text>
</comment>
<evidence type="ECO:0000313" key="4">
    <source>
        <dbReference type="EMBL" id="CUT98504.1"/>
    </source>
</evidence>
<keyword evidence="5" id="KW-1185">Reference proteome</keyword>
<reference evidence="4" key="1">
    <citation type="journal article" date="2013" name="Nature">
        <title>The genomes of four tapeworm species reveal adaptations to parasitism.</title>
        <authorList>
            <person name="Tsai I.J."/>
            <person name="Zarowiecki M."/>
            <person name="Holroyd N."/>
            <person name="Garciarrubio A."/>
            <person name="Sanchez-Flores A."/>
            <person name="Brooks K.L."/>
            <person name="Tracey A."/>
            <person name="Bobes R.J."/>
            <person name="Fragoso G."/>
            <person name="Sciutto E."/>
            <person name="Aslett M."/>
            <person name="Beasley H."/>
            <person name="Bennett H.M."/>
            <person name="Cai J."/>
            <person name="Camicia F."/>
            <person name="Clark R."/>
            <person name="Cucher M."/>
            <person name="De Silva N."/>
            <person name="Day T.A."/>
            <person name="Deplazes P."/>
            <person name="Estrada K."/>
            <person name="Fernandez C."/>
            <person name="Holland P.W."/>
            <person name="Hou J."/>
            <person name="Hu S."/>
            <person name="Huckvale T."/>
            <person name="Hung S.S."/>
            <person name="Kamenetzky L."/>
            <person name="Keane J.A."/>
            <person name="Kiss F."/>
            <person name="Koziol U."/>
            <person name="Lambert O."/>
            <person name="Liu K."/>
            <person name="Luo X."/>
            <person name="Luo Y."/>
            <person name="Macchiaroli N."/>
            <person name="Nichol S."/>
            <person name="Paps J."/>
            <person name="Parkinson J."/>
            <person name="Pouchkina-Stantcheva N."/>
            <person name="Riddiford N."/>
            <person name="Rosenzvit M."/>
            <person name="Salinas G."/>
            <person name="Wasmuth J.D."/>
            <person name="Zamanian M."/>
            <person name="Zheng Y."/>
            <person name="Cai X."/>
            <person name="Soberon X."/>
            <person name="Olson P.D."/>
            <person name="Laclette J.P."/>
            <person name="Brehm K."/>
            <person name="Berriman M."/>
            <person name="Garciarrubio A."/>
            <person name="Bobes R.J."/>
            <person name="Fragoso G."/>
            <person name="Sanchez-Flores A."/>
            <person name="Estrada K."/>
            <person name="Cevallos M.A."/>
            <person name="Morett E."/>
            <person name="Gonzalez V."/>
            <person name="Portillo T."/>
            <person name="Ochoa-Leyva A."/>
            <person name="Jose M.V."/>
            <person name="Sciutto E."/>
            <person name="Landa A."/>
            <person name="Jimenez L."/>
            <person name="Valdes V."/>
            <person name="Carrero J.C."/>
            <person name="Larralde C."/>
            <person name="Morales-Montor J."/>
            <person name="Limon-Lason J."/>
            <person name="Soberon X."/>
            <person name="Laclette J.P."/>
        </authorList>
    </citation>
    <scope>NUCLEOTIDE SEQUENCE [LARGE SCALE GENOMIC DNA]</scope>
</reference>
<dbReference type="GO" id="GO:0004198">
    <property type="term" value="F:calcium-dependent cysteine-type endopeptidase activity"/>
    <property type="evidence" value="ECO:0007669"/>
    <property type="project" value="InterPro"/>
</dbReference>
<dbReference type="InterPro" id="IPR038765">
    <property type="entry name" value="Papain-like_cys_pep_sf"/>
</dbReference>
<protein>
    <submittedName>
        <fullName evidence="4">Family C2 unassigned peptidase (C02 family)</fullName>
    </submittedName>
</protein>
<dbReference type="eggNOG" id="KOG0045">
    <property type="taxonomic scope" value="Eukaryota"/>
</dbReference>
<dbReference type="STRING" id="6211.A0A0S4MI63"/>
<dbReference type="Proteomes" id="UP000017246">
    <property type="component" value="Unassembled WGS sequence"/>
</dbReference>
<evidence type="ECO:0000313" key="5">
    <source>
        <dbReference type="Proteomes" id="UP000017246"/>
    </source>
</evidence>
<dbReference type="OrthoDB" id="424753at2759"/>
<dbReference type="SUPFAM" id="SSF54001">
    <property type="entry name" value="Cysteine proteinases"/>
    <property type="match status" value="1"/>
</dbReference>
<reference evidence="4" key="2">
    <citation type="submission" date="2015-11" db="EMBL/GenBank/DDBJ databases">
        <authorList>
            <person name="Zhang Y."/>
            <person name="Guo Z."/>
        </authorList>
    </citation>
    <scope>NUCLEOTIDE SEQUENCE</scope>
</reference>
<sequence>MSIMVNNGNHLTKRNGIPQLPQNHQDASGSLLCLVDQRKNSQNVVDLSTGGVVVPCGQSFVPTSDGGPLNAKGGFAYVGMFWFRFWYFGCWVDVVVDDRLPTSGNRLCFMHSSDRQEFWSALLEKAYAKKAAKADSGPKNRVIYQPASVPPANLFQPRVFDWG</sequence>
<dbReference type="InterPro" id="IPR022684">
    <property type="entry name" value="Calpain_cysteine_protease"/>
</dbReference>
<dbReference type="EMBL" id="LN902547">
    <property type="protein sequence ID" value="CUT98504.1"/>
    <property type="molecule type" value="Genomic_DNA"/>
</dbReference>
<dbReference type="InterPro" id="IPR001300">
    <property type="entry name" value="Peptidase_C2_calpain_cat"/>
</dbReference>
<dbReference type="PANTHER" id="PTHR10183:SF433">
    <property type="entry name" value="CALPAIN-A-RELATED"/>
    <property type="match status" value="1"/>
</dbReference>
<feature type="domain" description="Calpain catalytic" evidence="3">
    <location>
        <begin position="53"/>
        <end position="129"/>
    </location>
</feature>
<organism evidence="4 5">
    <name type="scientific">Echinococcus multilocularis</name>
    <name type="common">Fox tapeworm</name>
    <dbReference type="NCBI Taxonomy" id="6211"/>
    <lineage>
        <taxon>Eukaryota</taxon>
        <taxon>Metazoa</taxon>
        <taxon>Spiralia</taxon>
        <taxon>Lophotrochozoa</taxon>
        <taxon>Platyhelminthes</taxon>
        <taxon>Cestoda</taxon>
        <taxon>Eucestoda</taxon>
        <taxon>Cyclophyllidea</taxon>
        <taxon>Taeniidae</taxon>
        <taxon>Echinococcus</taxon>
    </lineage>
</organism>
<evidence type="ECO:0000256" key="1">
    <source>
        <dbReference type="ARBA" id="ARBA00007623"/>
    </source>
</evidence>
<dbReference type="GO" id="GO:0005737">
    <property type="term" value="C:cytoplasm"/>
    <property type="evidence" value="ECO:0007669"/>
    <property type="project" value="TreeGrafter"/>
</dbReference>
<evidence type="ECO:0000256" key="2">
    <source>
        <dbReference type="PROSITE-ProRule" id="PRU00239"/>
    </source>
</evidence>
<name>A0A0S4MI63_ECHMU</name>
<dbReference type="Pfam" id="PF00648">
    <property type="entry name" value="Peptidase_C2"/>
    <property type="match status" value="1"/>
</dbReference>
<dbReference type="PROSITE" id="PS50203">
    <property type="entry name" value="CALPAIN_CAT"/>
    <property type="match status" value="1"/>
</dbReference>
<proteinExistence type="inferred from homology"/>
<dbReference type="GO" id="GO:0006508">
    <property type="term" value="P:proteolysis"/>
    <property type="evidence" value="ECO:0007669"/>
    <property type="project" value="InterPro"/>
</dbReference>
<accession>A0A0S4MI63</accession>
<dbReference type="PANTHER" id="PTHR10183">
    <property type="entry name" value="CALPAIN"/>
    <property type="match status" value="1"/>
</dbReference>
<dbReference type="PRINTS" id="PR00704">
    <property type="entry name" value="CALPAIN"/>
</dbReference>
<dbReference type="AlphaFoldDB" id="A0A0S4MI63"/>
<comment type="caution">
    <text evidence="2">Lacks conserved residue(s) required for the propagation of feature annotation.</text>
</comment>